<name>A0A5S9IQ89_UABAM</name>
<dbReference type="SUPFAM" id="SSF56112">
    <property type="entry name" value="Protein kinase-like (PK-like)"/>
    <property type="match status" value="1"/>
</dbReference>
<evidence type="ECO:0000256" key="2">
    <source>
        <dbReference type="ARBA" id="ARBA00022527"/>
    </source>
</evidence>
<dbReference type="EMBL" id="AP019860">
    <property type="protein sequence ID" value="BBM85462.1"/>
    <property type="molecule type" value="Genomic_DNA"/>
</dbReference>
<dbReference type="SMART" id="SM00220">
    <property type="entry name" value="S_TKc"/>
    <property type="match status" value="1"/>
</dbReference>
<dbReference type="InterPro" id="IPR011009">
    <property type="entry name" value="Kinase-like_dom_sf"/>
</dbReference>
<dbReference type="CDD" id="cd14014">
    <property type="entry name" value="STKc_PknB_like"/>
    <property type="match status" value="1"/>
</dbReference>
<gene>
    <name evidence="9" type="ORF">UABAM_03829</name>
</gene>
<keyword evidence="6 7" id="KW-0067">ATP-binding</keyword>
<dbReference type="PROSITE" id="PS00108">
    <property type="entry name" value="PROTEIN_KINASE_ST"/>
    <property type="match status" value="1"/>
</dbReference>
<dbReference type="AlphaFoldDB" id="A0A5S9IQ89"/>
<accession>A0A5S9IQ89</accession>
<dbReference type="OrthoDB" id="6111975at2"/>
<protein>
    <recommendedName>
        <fullName evidence="1">non-specific serine/threonine protein kinase</fullName>
        <ecNumber evidence="1">2.7.11.1</ecNumber>
    </recommendedName>
</protein>
<evidence type="ECO:0000313" key="10">
    <source>
        <dbReference type="Proteomes" id="UP000326354"/>
    </source>
</evidence>
<dbReference type="Proteomes" id="UP000326354">
    <property type="component" value="Chromosome"/>
</dbReference>
<dbReference type="RefSeq" id="WP_151969564.1">
    <property type="nucleotide sequence ID" value="NZ_AP019860.1"/>
</dbReference>
<dbReference type="GO" id="GO:0004674">
    <property type="term" value="F:protein serine/threonine kinase activity"/>
    <property type="evidence" value="ECO:0007669"/>
    <property type="project" value="UniProtKB-KW"/>
</dbReference>
<dbReference type="PANTHER" id="PTHR43289:SF34">
    <property type="entry name" value="SERINE_THREONINE-PROTEIN KINASE YBDM-RELATED"/>
    <property type="match status" value="1"/>
</dbReference>
<feature type="binding site" evidence="7">
    <location>
        <position position="141"/>
    </location>
    <ligand>
        <name>ATP</name>
        <dbReference type="ChEBI" id="CHEBI:30616"/>
    </ligand>
</feature>
<dbReference type="Pfam" id="PF00069">
    <property type="entry name" value="Pkinase"/>
    <property type="match status" value="1"/>
</dbReference>
<keyword evidence="3" id="KW-0808">Transferase</keyword>
<organism evidence="9 10">
    <name type="scientific">Uabimicrobium amorphum</name>
    <dbReference type="NCBI Taxonomy" id="2596890"/>
    <lineage>
        <taxon>Bacteria</taxon>
        <taxon>Pseudomonadati</taxon>
        <taxon>Planctomycetota</taxon>
        <taxon>Candidatus Uabimicrobiia</taxon>
        <taxon>Candidatus Uabimicrobiales</taxon>
        <taxon>Candidatus Uabimicrobiaceae</taxon>
        <taxon>Candidatus Uabimicrobium</taxon>
    </lineage>
</organism>
<dbReference type="Gene3D" id="1.10.510.10">
    <property type="entry name" value="Transferase(Phosphotransferase) domain 1"/>
    <property type="match status" value="1"/>
</dbReference>
<evidence type="ECO:0000256" key="1">
    <source>
        <dbReference type="ARBA" id="ARBA00012513"/>
    </source>
</evidence>
<keyword evidence="4 7" id="KW-0547">Nucleotide-binding</keyword>
<dbReference type="KEGG" id="uam:UABAM_03829"/>
<evidence type="ECO:0000256" key="5">
    <source>
        <dbReference type="ARBA" id="ARBA00022777"/>
    </source>
</evidence>
<feature type="domain" description="Protein kinase" evidence="8">
    <location>
        <begin position="112"/>
        <end position="372"/>
    </location>
</feature>
<sequence length="372" mass="43015">MTIEWLTFRCTHCSRLSNVRKNIEPIGKSLKCSKCQQIFLLSNDNLCEAPKVLTFHCPKCGEEIKVIEKEGIYGRQVTCQKCHHNFSLTEKRKDESNFFEKQELPTIINNRYRKISMVGKGAMGKVYAVFDNHLQKKVALKTLITKHTEESEKRFLREAKLTARLIHPNIVEIYDLGVIDEQYYFTMEYVFGILFTNVLQSSKYKRREILRMFVKLCYAIDYAHEKNIIHRDLKPDNIMVQQDGEPKIMDFGLSKMVGDSQRLTATGMIMGTITHMPPEQALGRIDEIDHRVDIYALGVILYTLLTDTIPFQGKTAYELLRQIVSEDAIEPHHLNPKIPQKISLICMKAIAKDKEDRYASAADLAMDLEEFL</sequence>
<evidence type="ECO:0000259" key="8">
    <source>
        <dbReference type="PROSITE" id="PS50011"/>
    </source>
</evidence>
<evidence type="ECO:0000256" key="6">
    <source>
        <dbReference type="ARBA" id="ARBA00022840"/>
    </source>
</evidence>
<dbReference type="PROSITE" id="PS50011">
    <property type="entry name" value="PROTEIN_KINASE_DOM"/>
    <property type="match status" value="1"/>
</dbReference>
<reference evidence="9 10" key="1">
    <citation type="submission" date="2019-08" db="EMBL/GenBank/DDBJ databases">
        <title>Complete genome sequence of Candidatus Uab amorphum.</title>
        <authorList>
            <person name="Shiratori T."/>
            <person name="Suzuki S."/>
            <person name="Kakizawa Y."/>
            <person name="Ishida K."/>
        </authorList>
    </citation>
    <scope>NUCLEOTIDE SEQUENCE [LARGE SCALE GENOMIC DNA]</scope>
    <source>
        <strain evidence="9 10">SRT547</strain>
    </source>
</reference>
<dbReference type="InterPro" id="IPR008271">
    <property type="entry name" value="Ser/Thr_kinase_AS"/>
</dbReference>
<dbReference type="Gene3D" id="3.30.200.20">
    <property type="entry name" value="Phosphorylase Kinase, domain 1"/>
    <property type="match status" value="1"/>
</dbReference>
<dbReference type="InterPro" id="IPR017441">
    <property type="entry name" value="Protein_kinase_ATP_BS"/>
</dbReference>
<proteinExistence type="predicted"/>
<dbReference type="PROSITE" id="PS00107">
    <property type="entry name" value="PROTEIN_KINASE_ATP"/>
    <property type="match status" value="1"/>
</dbReference>
<dbReference type="InterPro" id="IPR000719">
    <property type="entry name" value="Prot_kinase_dom"/>
</dbReference>
<dbReference type="PANTHER" id="PTHR43289">
    <property type="entry name" value="MITOGEN-ACTIVATED PROTEIN KINASE KINASE KINASE 20-RELATED"/>
    <property type="match status" value="1"/>
</dbReference>
<dbReference type="FunFam" id="1.10.510.10:FF:000021">
    <property type="entry name" value="Serine/threonine protein kinase"/>
    <property type="match status" value="1"/>
</dbReference>
<keyword evidence="10" id="KW-1185">Reference proteome</keyword>
<evidence type="ECO:0000313" key="9">
    <source>
        <dbReference type="EMBL" id="BBM85462.1"/>
    </source>
</evidence>
<evidence type="ECO:0000256" key="3">
    <source>
        <dbReference type="ARBA" id="ARBA00022679"/>
    </source>
</evidence>
<dbReference type="EC" id="2.7.11.1" evidence="1"/>
<keyword evidence="2" id="KW-0723">Serine/threonine-protein kinase</keyword>
<evidence type="ECO:0000256" key="7">
    <source>
        <dbReference type="PROSITE-ProRule" id="PRU10141"/>
    </source>
</evidence>
<evidence type="ECO:0000256" key="4">
    <source>
        <dbReference type="ARBA" id="ARBA00022741"/>
    </source>
</evidence>
<dbReference type="GO" id="GO:0005524">
    <property type="term" value="F:ATP binding"/>
    <property type="evidence" value="ECO:0007669"/>
    <property type="project" value="UniProtKB-UniRule"/>
</dbReference>
<keyword evidence="5 9" id="KW-0418">Kinase</keyword>